<dbReference type="OrthoDB" id="5015991at2759"/>
<comment type="caution">
    <text evidence="1">The sequence shown here is derived from an EMBL/GenBank/DDBJ whole genome shotgun (WGS) entry which is preliminary data.</text>
</comment>
<protein>
    <submittedName>
        <fullName evidence="1">Uncharacterized protein</fullName>
    </submittedName>
</protein>
<proteinExistence type="predicted"/>
<dbReference type="AlphaFoldDB" id="A0A9P9HDT1"/>
<accession>A0A9P9HDT1</accession>
<evidence type="ECO:0000313" key="2">
    <source>
        <dbReference type="Proteomes" id="UP000736672"/>
    </source>
</evidence>
<name>A0A9P9HDT1_FUSSL</name>
<dbReference type="EMBL" id="JAGTJS010000010">
    <property type="protein sequence ID" value="KAH7254634.1"/>
    <property type="molecule type" value="Genomic_DNA"/>
</dbReference>
<dbReference type="Proteomes" id="UP000736672">
    <property type="component" value="Unassembled WGS sequence"/>
</dbReference>
<organism evidence="1 2">
    <name type="scientific">Fusarium solani</name>
    <name type="common">Filamentous fungus</name>
    <dbReference type="NCBI Taxonomy" id="169388"/>
    <lineage>
        <taxon>Eukaryota</taxon>
        <taxon>Fungi</taxon>
        <taxon>Dikarya</taxon>
        <taxon>Ascomycota</taxon>
        <taxon>Pezizomycotina</taxon>
        <taxon>Sordariomycetes</taxon>
        <taxon>Hypocreomycetidae</taxon>
        <taxon>Hypocreales</taxon>
        <taxon>Nectriaceae</taxon>
        <taxon>Fusarium</taxon>
        <taxon>Fusarium solani species complex</taxon>
    </lineage>
</organism>
<evidence type="ECO:0000313" key="1">
    <source>
        <dbReference type="EMBL" id="KAH7254634.1"/>
    </source>
</evidence>
<sequence length="186" mass="21573">MCFFNQSVWSCGYWKWAGFQQRCHKERRVGETCGLKLVSQCNYKPTPCSICQKIKAKVHRIEQFTERMDRLKEWNLISTYEKCLEETVIMENQLAELRRQHDANTKDVVEITRTIVDKTQKQIRHNDWSGVRKSTQTKTGSRLNTIPLEVWEKAIDSQGNYSFAPPGAVVMGVEPGYGTERAFMSS</sequence>
<reference evidence="1" key="1">
    <citation type="journal article" date="2021" name="Nat. Commun.">
        <title>Genetic determinants of endophytism in the Arabidopsis root mycobiome.</title>
        <authorList>
            <person name="Mesny F."/>
            <person name="Miyauchi S."/>
            <person name="Thiergart T."/>
            <person name="Pickel B."/>
            <person name="Atanasova L."/>
            <person name="Karlsson M."/>
            <person name="Huettel B."/>
            <person name="Barry K.W."/>
            <person name="Haridas S."/>
            <person name="Chen C."/>
            <person name="Bauer D."/>
            <person name="Andreopoulos W."/>
            <person name="Pangilinan J."/>
            <person name="LaButti K."/>
            <person name="Riley R."/>
            <person name="Lipzen A."/>
            <person name="Clum A."/>
            <person name="Drula E."/>
            <person name="Henrissat B."/>
            <person name="Kohler A."/>
            <person name="Grigoriev I.V."/>
            <person name="Martin F.M."/>
            <person name="Hacquard S."/>
        </authorList>
    </citation>
    <scope>NUCLEOTIDE SEQUENCE</scope>
    <source>
        <strain evidence="1">FSSC 5 MPI-SDFR-AT-0091</strain>
    </source>
</reference>
<keyword evidence="2" id="KW-1185">Reference proteome</keyword>
<gene>
    <name evidence="1" type="ORF">B0J15DRAFT_494701</name>
</gene>